<protein>
    <submittedName>
        <fullName evidence="1">Uncharacterized protein</fullName>
    </submittedName>
</protein>
<organism evidence="1 2">
    <name type="scientific">Cyanophage S-RIM32</name>
    <dbReference type="NCBI Taxonomy" id="1278479"/>
    <lineage>
        <taxon>Viruses</taxon>
        <taxon>Duplodnaviria</taxon>
        <taxon>Heunggongvirae</taxon>
        <taxon>Uroviricota</taxon>
        <taxon>Caudoviricetes</taxon>
        <taxon>Pantevenvirales</taxon>
        <taxon>Kyanoviridae</taxon>
        <taxon>Bristolvirus</taxon>
        <taxon>Bristolvirus rhodeisland</taxon>
    </lineage>
</organism>
<accession>A0A127KMN2</accession>
<gene>
    <name evidence="1" type="ORF">R1080702_167</name>
</gene>
<dbReference type="KEGG" id="vg:29122669"/>
<proteinExistence type="predicted"/>
<evidence type="ECO:0000313" key="2">
    <source>
        <dbReference type="Proteomes" id="UP000203157"/>
    </source>
</evidence>
<evidence type="ECO:0000313" key="1">
    <source>
        <dbReference type="EMBL" id="AMO43176.1"/>
    </source>
</evidence>
<dbReference type="GeneID" id="29122669"/>
<dbReference type="EMBL" id="KU594606">
    <property type="protein sequence ID" value="AMO43176.1"/>
    <property type="molecule type" value="Genomic_DNA"/>
</dbReference>
<keyword evidence="2" id="KW-1185">Reference proteome</keyword>
<dbReference type="OrthoDB" id="31057at10239"/>
<dbReference type="Proteomes" id="UP000203157">
    <property type="component" value="Segment"/>
</dbReference>
<sequence>MKAGDFARNGAKYLNRIDTFFDKATGQNGKLNEFLTDVGIVMVHGFRVTFKQGKKVITSNTMEFDEIAKSKALEVEAMAMFQAQCLRGFRGQNTMVFDVSYPRSKYIPRKFSSQTFELELGDFVKTGEFGGQIKGGKKVNLGNQYEEDLTESLKERINEQKRPSKYADHVDQIIGALTEFYGETPSLAEGAGHLNQKRPLKKKGNNIIISAGGATTNNIGSTVTDITLTVAGKPVYLSVKFGSTLSFFNCGIKGGGKGSISLFPEGKLKAGEIPSDGQTYLDMFGINHEKFLDVFRNYGTTTGPTVPGHIAQTTLTPAGKRALEDLIASGVGYGYWMCHYTGSHLHFYHIDEKYMNDASTLLSNNVEVNYGGAGGKAKRIDMIFETKLYDFKFNIRNKQGGVYPTHSNGDYYKK</sequence>
<name>A0A127KMN2_9CAUD</name>
<reference evidence="1 2" key="1">
    <citation type="submission" date="2016-01" db="EMBL/GenBank/DDBJ databases">
        <title>The genomic content and context of auxiliary metabolic genes in marine cyanophages.</title>
        <authorList>
            <person name="Marston M.F."/>
            <person name="Martiny J.B.H."/>
            <person name="Crummett L.T."/>
        </authorList>
    </citation>
    <scope>NUCLEOTIDE SEQUENCE [LARGE SCALE GENOMIC DNA]</scope>
    <source>
        <strain evidence="1">RW_108_0702</strain>
    </source>
</reference>
<dbReference type="RefSeq" id="YP_009301669.1">
    <property type="nucleotide sequence ID" value="NC_031235.1"/>
</dbReference>